<accession>A0AAV1KM97</accession>
<organism evidence="1 2">
    <name type="scientific">Parnassius mnemosyne</name>
    <name type="common">clouded apollo</name>
    <dbReference type="NCBI Taxonomy" id="213953"/>
    <lineage>
        <taxon>Eukaryota</taxon>
        <taxon>Metazoa</taxon>
        <taxon>Ecdysozoa</taxon>
        <taxon>Arthropoda</taxon>
        <taxon>Hexapoda</taxon>
        <taxon>Insecta</taxon>
        <taxon>Pterygota</taxon>
        <taxon>Neoptera</taxon>
        <taxon>Endopterygota</taxon>
        <taxon>Lepidoptera</taxon>
        <taxon>Glossata</taxon>
        <taxon>Ditrysia</taxon>
        <taxon>Papilionoidea</taxon>
        <taxon>Papilionidae</taxon>
        <taxon>Parnassiinae</taxon>
        <taxon>Parnassini</taxon>
        <taxon>Parnassius</taxon>
        <taxon>Driopa</taxon>
    </lineage>
</organism>
<gene>
    <name evidence="1" type="ORF">PARMNEM_LOCUS4811</name>
</gene>
<evidence type="ECO:0000313" key="2">
    <source>
        <dbReference type="Proteomes" id="UP001314205"/>
    </source>
</evidence>
<dbReference type="Proteomes" id="UP001314205">
    <property type="component" value="Unassembled WGS sequence"/>
</dbReference>
<evidence type="ECO:0000313" key="1">
    <source>
        <dbReference type="EMBL" id="CAK1583414.1"/>
    </source>
</evidence>
<evidence type="ECO:0008006" key="3">
    <source>
        <dbReference type="Google" id="ProtNLM"/>
    </source>
</evidence>
<comment type="caution">
    <text evidence="1">The sequence shown here is derived from an EMBL/GenBank/DDBJ whole genome shotgun (WGS) entry which is preliminary data.</text>
</comment>
<proteinExistence type="predicted"/>
<dbReference type="EMBL" id="CAVLGL010000057">
    <property type="protein sequence ID" value="CAK1583414.1"/>
    <property type="molecule type" value="Genomic_DNA"/>
</dbReference>
<dbReference type="SUPFAM" id="SSF56219">
    <property type="entry name" value="DNase I-like"/>
    <property type="match status" value="1"/>
</dbReference>
<dbReference type="InterPro" id="IPR036691">
    <property type="entry name" value="Endo/exonu/phosph_ase_sf"/>
</dbReference>
<protein>
    <recommendedName>
        <fullName evidence="3">Craniofacial development protein 2</fullName>
    </recommendedName>
</protein>
<reference evidence="1 2" key="1">
    <citation type="submission" date="2023-11" db="EMBL/GenBank/DDBJ databases">
        <authorList>
            <person name="Hedman E."/>
            <person name="Englund M."/>
            <person name="Stromberg M."/>
            <person name="Nyberg Akerstrom W."/>
            <person name="Nylinder S."/>
            <person name="Jareborg N."/>
            <person name="Kallberg Y."/>
            <person name="Kronander E."/>
        </authorList>
    </citation>
    <scope>NUCLEOTIDE SEQUENCE [LARGE SCALE GENOMIC DNA]</scope>
</reference>
<dbReference type="AlphaFoldDB" id="A0AAV1KM97"/>
<dbReference type="Gene3D" id="3.60.10.10">
    <property type="entry name" value="Endonuclease/exonuclease/phosphatase"/>
    <property type="match status" value="1"/>
</dbReference>
<keyword evidence="2" id="KW-1185">Reference proteome</keyword>
<sequence length="202" mass="23546">MHTKFMGDMNAKIGYPEQNEQLVMGNFGYGTRNKRGEIFIHFCLQHRLKIANTTFNKPNGLRWTWKTPDGKSQNETDFIATNISKTLENFTVISKLHHPSDHRMVRITMSVQNNKESRVHYSKATTNTELNNTDEESPSLSDYDDDIQKINNKLKKTLIKCSTKNCTENKNEVIISQEIKEWKSENHILKNKKNKIKQEKES</sequence>
<name>A0AAV1KM97_9NEOP</name>